<sequence length="315" mass="32963">MRPTVPAPLMGPTEWLLLIVLSVLWGGSFLFAKIAVTHVPPLVVVWLRVCIAAAILLALLPAFGVRLPRDGRFWREVAVMGMLNNVAPFALIFWGQQEIGASLAGILNATTPFFTVLLAHLLTRDERITGAKLAGLLIGLAGVVAMIGPDALASLGGAGLGTTLAQLAIVGAAFSYGCANIFGRRFRDRPPMALACGQLSMSALILTPIILTFQAPWSLPVPPAEAIAAIVALAVASTALAYVIFFRILAKAGATNVALVTFLVPASAILLGALVLGERLAPMQMLGLAGILCGLAAIDGRLWRRITLRRPAGSP</sequence>
<evidence type="ECO:0000259" key="6">
    <source>
        <dbReference type="Pfam" id="PF00892"/>
    </source>
</evidence>
<dbReference type="InterPro" id="IPR037185">
    <property type="entry name" value="EmrE-like"/>
</dbReference>
<evidence type="ECO:0000256" key="2">
    <source>
        <dbReference type="ARBA" id="ARBA00022692"/>
    </source>
</evidence>
<evidence type="ECO:0000256" key="1">
    <source>
        <dbReference type="ARBA" id="ARBA00004141"/>
    </source>
</evidence>
<dbReference type="eggNOG" id="COG0697">
    <property type="taxonomic scope" value="Bacteria"/>
</dbReference>
<gene>
    <name evidence="7" type="ORF">P24_02246</name>
</gene>
<keyword evidence="3 5" id="KW-1133">Transmembrane helix</keyword>
<evidence type="ECO:0000256" key="3">
    <source>
        <dbReference type="ARBA" id="ARBA00022989"/>
    </source>
</evidence>
<dbReference type="RefSeq" id="WP_008943067.1">
    <property type="nucleotide sequence ID" value="NZ_AMRL01000002.1"/>
</dbReference>
<feature type="transmembrane region" description="Helical" evidence="5">
    <location>
        <begin position="15"/>
        <end position="36"/>
    </location>
</feature>
<keyword evidence="2 5" id="KW-0812">Transmembrane</keyword>
<dbReference type="PATRIC" id="fig|1207063.3.peg.457"/>
<dbReference type="GO" id="GO:0016020">
    <property type="term" value="C:membrane"/>
    <property type="evidence" value="ECO:0007669"/>
    <property type="project" value="UniProtKB-SubCell"/>
</dbReference>
<comment type="subcellular location">
    <subcellularLocation>
        <location evidence="1">Membrane</location>
        <topology evidence="1">Multi-pass membrane protein</topology>
    </subcellularLocation>
</comment>
<protein>
    <recommendedName>
        <fullName evidence="6">EamA domain-containing protein</fullName>
    </recommendedName>
</protein>
<feature type="transmembrane region" description="Helical" evidence="5">
    <location>
        <begin position="133"/>
        <end position="152"/>
    </location>
</feature>
<dbReference type="Pfam" id="PF00892">
    <property type="entry name" value="EamA"/>
    <property type="match status" value="2"/>
</dbReference>
<reference evidence="7 8" key="1">
    <citation type="journal article" date="2012" name="J. Bacteriol.">
        <title>Genome Sequence of Oceanibaculum indicum Type Strain P24.</title>
        <authorList>
            <person name="Lai Q."/>
            <person name="Shao Z."/>
        </authorList>
    </citation>
    <scope>NUCLEOTIDE SEQUENCE [LARGE SCALE GENOMIC DNA]</scope>
    <source>
        <strain evidence="7 8">P24</strain>
    </source>
</reference>
<name>K2K641_9PROT</name>
<accession>K2K641</accession>
<evidence type="ECO:0000256" key="5">
    <source>
        <dbReference type="SAM" id="Phobius"/>
    </source>
</evidence>
<feature type="transmembrane region" description="Helical" evidence="5">
    <location>
        <begin position="257"/>
        <end position="277"/>
    </location>
</feature>
<dbReference type="PANTHER" id="PTHR32322">
    <property type="entry name" value="INNER MEMBRANE TRANSPORTER"/>
    <property type="match status" value="1"/>
</dbReference>
<evidence type="ECO:0000256" key="4">
    <source>
        <dbReference type="ARBA" id="ARBA00023136"/>
    </source>
</evidence>
<dbReference type="EMBL" id="AMRL01000002">
    <property type="protein sequence ID" value="EKE78344.1"/>
    <property type="molecule type" value="Genomic_DNA"/>
</dbReference>
<proteinExistence type="predicted"/>
<feature type="transmembrane region" description="Helical" evidence="5">
    <location>
        <begin position="164"/>
        <end position="182"/>
    </location>
</feature>
<feature type="transmembrane region" description="Helical" evidence="5">
    <location>
        <begin position="283"/>
        <end position="303"/>
    </location>
</feature>
<dbReference type="AlphaFoldDB" id="K2K641"/>
<feature type="domain" description="EamA" evidence="6">
    <location>
        <begin position="165"/>
        <end position="297"/>
    </location>
</feature>
<evidence type="ECO:0000313" key="7">
    <source>
        <dbReference type="EMBL" id="EKE78344.1"/>
    </source>
</evidence>
<feature type="transmembrane region" description="Helical" evidence="5">
    <location>
        <begin position="42"/>
        <end position="65"/>
    </location>
</feature>
<dbReference type="PANTHER" id="PTHR32322:SF9">
    <property type="entry name" value="AMINO-ACID METABOLITE EFFLUX PUMP-RELATED"/>
    <property type="match status" value="1"/>
</dbReference>
<keyword evidence="4 5" id="KW-0472">Membrane</keyword>
<keyword evidence="8" id="KW-1185">Reference proteome</keyword>
<feature type="transmembrane region" description="Helical" evidence="5">
    <location>
        <begin position="226"/>
        <end position="245"/>
    </location>
</feature>
<feature type="transmembrane region" description="Helical" evidence="5">
    <location>
        <begin position="194"/>
        <end position="214"/>
    </location>
</feature>
<dbReference type="Proteomes" id="UP000006746">
    <property type="component" value="Unassembled WGS sequence"/>
</dbReference>
<dbReference type="InterPro" id="IPR050638">
    <property type="entry name" value="AA-Vitamin_Transporters"/>
</dbReference>
<feature type="domain" description="EamA" evidence="6">
    <location>
        <begin position="16"/>
        <end position="146"/>
    </location>
</feature>
<feature type="transmembrane region" description="Helical" evidence="5">
    <location>
        <begin position="101"/>
        <end position="121"/>
    </location>
</feature>
<dbReference type="InterPro" id="IPR000620">
    <property type="entry name" value="EamA_dom"/>
</dbReference>
<dbReference type="SUPFAM" id="SSF103481">
    <property type="entry name" value="Multidrug resistance efflux transporter EmrE"/>
    <property type="match status" value="2"/>
</dbReference>
<comment type="caution">
    <text evidence="7">The sequence shown here is derived from an EMBL/GenBank/DDBJ whole genome shotgun (WGS) entry which is preliminary data.</text>
</comment>
<evidence type="ECO:0000313" key="8">
    <source>
        <dbReference type="Proteomes" id="UP000006746"/>
    </source>
</evidence>
<organism evidence="7 8">
    <name type="scientific">Oceanibaculum indicum P24</name>
    <dbReference type="NCBI Taxonomy" id="1207063"/>
    <lineage>
        <taxon>Bacteria</taxon>
        <taxon>Pseudomonadati</taxon>
        <taxon>Pseudomonadota</taxon>
        <taxon>Alphaproteobacteria</taxon>
        <taxon>Rhodospirillales</taxon>
        <taxon>Oceanibaculaceae</taxon>
        <taxon>Oceanibaculum</taxon>
    </lineage>
</organism>